<protein>
    <submittedName>
        <fullName evidence="1">Uncharacterized protein</fullName>
    </submittedName>
</protein>
<keyword evidence="2" id="KW-1185">Reference proteome</keyword>
<evidence type="ECO:0000313" key="1">
    <source>
        <dbReference type="EMBL" id="AOR22464.1"/>
    </source>
</evidence>
<dbReference type="STRING" id="394958.BGI42_01395"/>
<dbReference type="OrthoDB" id="1906379at2"/>
<accession>A0A1D7XGH8</accession>
<evidence type="ECO:0000313" key="2">
    <source>
        <dbReference type="Proteomes" id="UP000094652"/>
    </source>
</evidence>
<dbReference type="Proteomes" id="UP000094652">
    <property type="component" value="Chromosome"/>
</dbReference>
<reference evidence="2" key="1">
    <citation type="submission" date="2016-09" db="EMBL/GenBank/DDBJ databases">
        <title>Genomics of Clostridium taeniosporum, an organism which forms endospores with ribbon-like appendages.</title>
        <authorList>
            <person name="Walker J.R."/>
        </authorList>
    </citation>
    <scope>NUCLEOTIDE SEQUENCE [LARGE SCALE GENOMIC DNA]</scope>
    <source>
        <strain evidence="2">1/k</strain>
    </source>
</reference>
<organism evidence="1 2">
    <name type="scientific">Clostridium taeniosporum</name>
    <dbReference type="NCBI Taxonomy" id="394958"/>
    <lineage>
        <taxon>Bacteria</taxon>
        <taxon>Bacillati</taxon>
        <taxon>Bacillota</taxon>
        <taxon>Clostridia</taxon>
        <taxon>Eubacteriales</taxon>
        <taxon>Clostridiaceae</taxon>
        <taxon>Clostridium</taxon>
    </lineage>
</organism>
<gene>
    <name evidence="1" type="ORF">BGI42_01395</name>
</gene>
<dbReference type="EMBL" id="CP017253">
    <property type="protein sequence ID" value="AOR22464.1"/>
    <property type="molecule type" value="Genomic_DNA"/>
</dbReference>
<proteinExistence type="predicted"/>
<name>A0A1D7XGH8_9CLOT</name>
<dbReference type="AlphaFoldDB" id="A0A1D7XGH8"/>
<dbReference type="KEGG" id="ctae:BGI42_01395"/>
<sequence length="174" mass="20850">MKYFEMIQDNRISYDYKIENLEWEKLDTDEEEKEIVGIVSFKGKEESVPDFIAYKKRFFVSAELKKVMAMYSEDLKFNLVMFSNIENKIQKEYYDVESPLIEGLSDNSTYHKDHSVNKKIIKHKKVKDSPVFRLKEMETTQFSPKHIFVHLDIVESAVRRELWGMIFEEIQVEE</sequence>
<dbReference type="RefSeq" id="WP_069678625.1">
    <property type="nucleotide sequence ID" value="NZ_CP017253.2"/>
</dbReference>